<gene>
    <name evidence="1" type="ORF">METZ01_LOCUS380423</name>
</gene>
<feature type="non-terminal residue" evidence="1">
    <location>
        <position position="102"/>
    </location>
</feature>
<accession>A0A382TZU2</accession>
<name>A0A382TZU2_9ZZZZ</name>
<dbReference type="EMBL" id="UINC01140430">
    <property type="protein sequence ID" value="SVD27569.1"/>
    <property type="molecule type" value="Genomic_DNA"/>
</dbReference>
<evidence type="ECO:0000313" key="1">
    <source>
        <dbReference type="EMBL" id="SVD27569.1"/>
    </source>
</evidence>
<sequence length="102" mass="11856">MTNNKYKDVDPQETLEWIESIKSIIDTSGSERTHFILGKLIEFARRNGMRMPYSATTDYLNTIPISQQAPYPGDRDIERRIKSLIRWNAMAMVVRANRDNHG</sequence>
<proteinExistence type="predicted"/>
<protein>
    <submittedName>
        <fullName evidence="1">Uncharacterized protein</fullName>
    </submittedName>
</protein>
<dbReference type="Gene3D" id="3.40.50.970">
    <property type="match status" value="1"/>
</dbReference>
<dbReference type="AlphaFoldDB" id="A0A382TZU2"/>
<dbReference type="InterPro" id="IPR029061">
    <property type="entry name" value="THDP-binding"/>
</dbReference>
<organism evidence="1">
    <name type="scientific">marine metagenome</name>
    <dbReference type="NCBI Taxonomy" id="408172"/>
    <lineage>
        <taxon>unclassified sequences</taxon>
        <taxon>metagenomes</taxon>
        <taxon>ecological metagenomes</taxon>
    </lineage>
</organism>
<reference evidence="1" key="1">
    <citation type="submission" date="2018-05" db="EMBL/GenBank/DDBJ databases">
        <authorList>
            <person name="Lanie J.A."/>
            <person name="Ng W.-L."/>
            <person name="Kazmierczak K.M."/>
            <person name="Andrzejewski T.M."/>
            <person name="Davidsen T.M."/>
            <person name="Wayne K.J."/>
            <person name="Tettelin H."/>
            <person name="Glass J.I."/>
            <person name="Rusch D."/>
            <person name="Podicherti R."/>
            <person name="Tsui H.-C.T."/>
            <person name="Winkler M.E."/>
        </authorList>
    </citation>
    <scope>NUCLEOTIDE SEQUENCE</scope>
</reference>
<dbReference type="SUPFAM" id="SSF52518">
    <property type="entry name" value="Thiamin diphosphate-binding fold (THDP-binding)"/>
    <property type="match status" value="1"/>
</dbReference>